<dbReference type="Gene3D" id="3.40.190.170">
    <property type="entry name" value="Bacterial extracellular solute-binding protein, family 7"/>
    <property type="match status" value="1"/>
</dbReference>
<dbReference type="SUPFAM" id="SSF53850">
    <property type="entry name" value="Periplasmic binding protein-like II"/>
    <property type="match status" value="1"/>
</dbReference>
<sequence length="351" mass="38716">MFNLTGCSGFPGRPLLFCATYLLAKVFMRAGSWSFALTILCLGNLAAEAQTPLRAWNTHPDGYPVTEAMKSFIQEVDAATKGKYKIELFSNAVLGDQGKAVAMLKAGEIDVAEFNSAPLSEAAPGLKAFNLPFLFHDSAHMFRYLDGEMGTRLAETLKASGYVVLGWYDGGARSFYCANKPVTKRDDLVGQRIRVQQSEVYIEMVKLLGATPVVVPYKEVLDGFQKGTIDCAEGNMASYEATGHYKVAKYMLLDSHMISPEALVVSSKLWDRLSAEERTVFQKAGKKSAVLMRELWEKRSIAARAAVAKDGVQFANVQDFSPYIRKMSPLYTKYMTDPATRAELFAIVGNQ</sequence>
<keyword evidence="1" id="KW-0732">Signal</keyword>
<name>A0AAW8EER9_VARPD</name>
<keyword evidence="2" id="KW-0675">Receptor</keyword>
<dbReference type="EMBL" id="JAUSRV010000006">
    <property type="protein sequence ID" value="MDP9971656.1"/>
    <property type="molecule type" value="Genomic_DNA"/>
</dbReference>
<dbReference type="PIRSF" id="PIRSF006470">
    <property type="entry name" value="DctB"/>
    <property type="match status" value="1"/>
</dbReference>
<dbReference type="GO" id="GO:0055085">
    <property type="term" value="P:transmembrane transport"/>
    <property type="evidence" value="ECO:0007669"/>
    <property type="project" value="InterPro"/>
</dbReference>
<dbReference type="InterPro" id="IPR004682">
    <property type="entry name" value="TRAP_DctP"/>
</dbReference>
<accession>A0AAW8EER9</accession>
<protein>
    <submittedName>
        <fullName evidence="2">Tripartite ATP-independent transporter DctP family solute receptor</fullName>
    </submittedName>
</protein>
<dbReference type="AlphaFoldDB" id="A0AAW8EER9"/>
<dbReference type="Proteomes" id="UP001224845">
    <property type="component" value="Unassembled WGS sequence"/>
</dbReference>
<dbReference type="GO" id="GO:0030246">
    <property type="term" value="F:carbohydrate binding"/>
    <property type="evidence" value="ECO:0007669"/>
    <property type="project" value="TreeGrafter"/>
</dbReference>
<dbReference type="Pfam" id="PF03480">
    <property type="entry name" value="DctP"/>
    <property type="match status" value="1"/>
</dbReference>
<dbReference type="GO" id="GO:0030288">
    <property type="term" value="C:outer membrane-bounded periplasmic space"/>
    <property type="evidence" value="ECO:0007669"/>
    <property type="project" value="InterPro"/>
</dbReference>
<evidence type="ECO:0000256" key="1">
    <source>
        <dbReference type="ARBA" id="ARBA00022729"/>
    </source>
</evidence>
<dbReference type="InterPro" id="IPR018389">
    <property type="entry name" value="DctP_fam"/>
</dbReference>
<dbReference type="CDD" id="cd13671">
    <property type="entry name" value="PBP2_TRAP_SBP_like_3"/>
    <property type="match status" value="1"/>
</dbReference>
<dbReference type="InterPro" id="IPR038404">
    <property type="entry name" value="TRAP_DctP_sf"/>
</dbReference>
<dbReference type="NCBIfam" id="TIGR00787">
    <property type="entry name" value="dctP"/>
    <property type="match status" value="1"/>
</dbReference>
<evidence type="ECO:0000313" key="3">
    <source>
        <dbReference type="Proteomes" id="UP001224845"/>
    </source>
</evidence>
<dbReference type="PANTHER" id="PTHR33376">
    <property type="match status" value="1"/>
</dbReference>
<dbReference type="PANTHER" id="PTHR33376:SF2">
    <property type="entry name" value="DICARBOXYLATE-BINDING PERIPLASMIC PROTEIN"/>
    <property type="match status" value="1"/>
</dbReference>
<reference evidence="2" key="1">
    <citation type="submission" date="2023-07" db="EMBL/GenBank/DDBJ databases">
        <title>Sorghum-associated microbial communities from plants grown in Nebraska, USA.</title>
        <authorList>
            <person name="Schachtman D."/>
        </authorList>
    </citation>
    <scope>NUCLEOTIDE SEQUENCE</scope>
    <source>
        <strain evidence="2">DS3315</strain>
    </source>
</reference>
<organism evidence="2 3">
    <name type="scientific">Variovorax paradoxus</name>
    <dbReference type="NCBI Taxonomy" id="34073"/>
    <lineage>
        <taxon>Bacteria</taxon>
        <taxon>Pseudomonadati</taxon>
        <taxon>Pseudomonadota</taxon>
        <taxon>Betaproteobacteria</taxon>
        <taxon>Burkholderiales</taxon>
        <taxon>Comamonadaceae</taxon>
        <taxon>Variovorax</taxon>
    </lineage>
</organism>
<evidence type="ECO:0000313" key="2">
    <source>
        <dbReference type="EMBL" id="MDP9971656.1"/>
    </source>
</evidence>
<comment type="caution">
    <text evidence="2">The sequence shown here is derived from an EMBL/GenBank/DDBJ whole genome shotgun (WGS) entry which is preliminary data.</text>
</comment>
<gene>
    <name evidence="2" type="ORF">J2W39_002893</name>
</gene>
<dbReference type="NCBIfam" id="NF037995">
    <property type="entry name" value="TRAP_S1"/>
    <property type="match status" value="1"/>
</dbReference>
<proteinExistence type="predicted"/>